<dbReference type="Proteomes" id="UP000624279">
    <property type="component" value="Unassembled WGS sequence"/>
</dbReference>
<evidence type="ECO:0000313" key="1">
    <source>
        <dbReference type="EMBL" id="MBC3873625.1"/>
    </source>
</evidence>
<dbReference type="EMBL" id="JACOGA010000006">
    <property type="protein sequence ID" value="MBC3873625.1"/>
    <property type="molecule type" value="Genomic_DNA"/>
</dbReference>
<gene>
    <name evidence="1" type="ORF">H8K55_08500</name>
</gene>
<accession>A0ABR6YAG5</accession>
<evidence type="ECO:0008006" key="3">
    <source>
        <dbReference type="Google" id="ProtNLM"/>
    </source>
</evidence>
<organism evidence="1 2">
    <name type="scientific">Undibacterium flavidum</name>
    <dbReference type="NCBI Taxonomy" id="2762297"/>
    <lineage>
        <taxon>Bacteria</taxon>
        <taxon>Pseudomonadati</taxon>
        <taxon>Pseudomonadota</taxon>
        <taxon>Betaproteobacteria</taxon>
        <taxon>Burkholderiales</taxon>
        <taxon>Oxalobacteraceae</taxon>
        <taxon>Undibacterium</taxon>
    </lineage>
</organism>
<reference evidence="1 2" key="1">
    <citation type="submission" date="2020-08" db="EMBL/GenBank/DDBJ databases">
        <title>Novel species isolated from subtropical streams in China.</title>
        <authorList>
            <person name="Lu H."/>
        </authorList>
    </citation>
    <scope>NUCLEOTIDE SEQUENCE [LARGE SCALE GENOMIC DNA]</scope>
    <source>
        <strain evidence="1 2">LX15W</strain>
    </source>
</reference>
<comment type="caution">
    <text evidence="1">The sequence shown here is derived from an EMBL/GenBank/DDBJ whole genome shotgun (WGS) entry which is preliminary data.</text>
</comment>
<protein>
    <recommendedName>
        <fullName evidence="3">Immunity protein 50 of polymorphic toxin system</fullName>
    </recommendedName>
</protein>
<name>A0ABR6YAG5_9BURK</name>
<proteinExistence type="predicted"/>
<keyword evidence="2" id="KW-1185">Reference proteome</keyword>
<evidence type="ECO:0000313" key="2">
    <source>
        <dbReference type="Proteomes" id="UP000624279"/>
    </source>
</evidence>
<dbReference type="RefSeq" id="WP_186941646.1">
    <property type="nucleotide sequence ID" value="NZ_JACOGA010000006.1"/>
</dbReference>
<sequence length="149" mass="16472">MKHLPLVQSLVAEVVSLVWFSDYSICYLELGTLGSGLKLPNGRIGSPSGEITIFLGYDWNAESGGLQRSRIDFHSNEIEWESLVSKLQGAVIRNIELIATSAELEISLSTGVVLRTISDNGDDSDWSIKINKQVQGYLCIKNQKLKLEC</sequence>